<evidence type="ECO:0000256" key="1">
    <source>
        <dbReference type="ARBA" id="ARBA00001541"/>
    </source>
</evidence>
<dbReference type="AlphaFoldDB" id="A0A1G5FI65"/>
<feature type="binding site" evidence="6">
    <location>
        <begin position="243"/>
        <end position="244"/>
    </location>
    <ligand>
        <name>S-adenosyl-L-methionine</name>
        <dbReference type="ChEBI" id="CHEBI:59789"/>
    </ligand>
</feature>
<dbReference type="SUPFAM" id="SSF53335">
    <property type="entry name" value="S-adenosyl-L-methionine-dependent methyltransferases"/>
    <property type="match status" value="1"/>
</dbReference>
<evidence type="ECO:0000313" key="8">
    <source>
        <dbReference type="EMBL" id="SCY38550.1"/>
    </source>
</evidence>
<dbReference type="PRINTS" id="PR00996">
    <property type="entry name" value="CHERMTFRASE"/>
</dbReference>
<dbReference type="GO" id="GO:0008983">
    <property type="term" value="F:protein-glutamate O-methyltransferase activity"/>
    <property type="evidence" value="ECO:0007669"/>
    <property type="project" value="UniProtKB-EC"/>
</dbReference>
<dbReference type="Pfam" id="PF01739">
    <property type="entry name" value="CheR"/>
    <property type="match status" value="1"/>
</dbReference>
<dbReference type="InterPro" id="IPR036804">
    <property type="entry name" value="CheR_N_sf"/>
</dbReference>
<dbReference type="OrthoDB" id="9816309at2"/>
<accession>A0A1G5FI65</accession>
<dbReference type="Gene3D" id="1.10.155.10">
    <property type="entry name" value="Chemotaxis receptor methyltransferase CheR, N-terminal domain"/>
    <property type="match status" value="1"/>
</dbReference>
<dbReference type="SMART" id="SM00138">
    <property type="entry name" value="MeTrc"/>
    <property type="match status" value="1"/>
</dbReference>
<keyword evidence="3 5" id="KW-0808">Transferase</keyword>
<dbReference type="RefSeq" id="WP_090741721.1">
    <property type="nucleotide sequence ID" value="NZ_FMVT01000004.1"/>
</dbReference>
<dbReference type="InterPro" id="IPR050903">
    <property type="entry name" value="Bact_Chemotaxis_MeTrfase"/>
</dbReference>
<keyword evidence="2 5" id="KW-0489">Methyltransferase</keyword>
<dbReference type="InterPro" id="IPR026024">
    <property type="entry name" value="Chemotaxis_MeTrfase_CheR"/>
</dbReference>
<dbReference type="EC" id="2.1.1.80" evidence="5"/>
<dbReference type="EMBL" id="FMVT01000004">
    <property type="protein sequence ID" value="SCY38550.1"/>
    <property type="molecule type" value="Genomic_DNA"/>
</dbReference>
<feature type="binding site" evidence="6">
    <location>
        <position position="98"/>
    </location>
    <ligand>
        <name>S-adenosyl-L-methionine</name>
        <dbReference type="ChEBI" id="CHEBI:59789"/>
    </ligand>
</feature>
<reference evidence="8 9" key="1">
    <citation type="submission" date="2016-10" db="EMBL/GenBank/DDBJ databases">
        <authorList>
            <person name="de Groot N.N."/>
        </authorList>
    </citation>
    <scope>NUCLEOTIDE SEQUENCE [LARGE SCALE GENOMIC DNA]</scope>
    <source>
        <strain evidence="8 9">CGMCC 1.8925</strain>
    </source>
</reference>
<organism evidence="8 9">
    <name type="scientific">Paracoccus tibetensis</name>
    <dbReference type="NCBI Taxonomy" id="336292"/>
    <lineage>
        <taxon>Bacteria</taxon>
        <taxon>Pseudomonadati</taxon>
        <taxon>Pseudomonadota</taxon>
        <taxon>Alphaproteobacteria</taxon>
        <taxon>Rhodobacterales</taxon>
        <taxon>Paracoccaceae</taxon>
        <taxon>Paracoccus</taxon>
    </lineage>
</organism>
<dbReference type="InterPro" id="IPR022642">
    <property type="entry name" value="CheR_C"/>
</dbReference>
<feature type="binding site" evidence="6">
    <location>
        <position position="100"/>
    </location>
    <ligand>
        <name>S-adenosyl-L-methionine</name>
        <dbReference type="ChEBI" id="CHEBI:59789"/>
    </ligand>
</feature>
<dbReference type="SUPFAM" id="SSF47757">
    <property type="entry name" value="Chemotaxis receptor methyltransferase CheR, N-terminal domain"/>
    <property type="match status" value="1"/>
</dbReference>
<evidence type="ECO:0000256" key="2">
    <source>
        <dbReference type="ARBA" id="ARBA00022603"/>
    </source>
</evidence>
<comment type="function">
    <text evidence="5">Methylation of the membrane-bound methyl-accepting chemotaxis proteins (MCP) to form gamma-glutamyl methyl ester residues in MCP.</text>
</comment>
<comment type="catalytic activity">
    <reaction evidence="1 5">
        <text>L-glutamyl-[protein] + S-adenosyl-L-methionine = [protein]-L-glutamate 5-O-methyl ester + S-adenosyl-L-homocysteine</text>
        <dbReference type="Rhea" id="RHEA:24452"/>
        <dbReference type="Rhea" id="RHEA-COMP:10208"/>
        <dbReference type="Rhea" id="RHEA-COMP:10311"/>
        <dbReference type="ChEBI" id="CHEBI:29973"/>
        <dbReference type="ChEBI" id="CHEBI:57856"/>
        <dbReference type="ChEBI" id="CHEBI:59789"/>
        <dbReference type="ChEBI" id="CHEBI:82795"/>
        <dbReference type="EC" id="2.1.1.80"/>
    </reaction>
</comment>
<keyword evidence="4 5" id="KW-0949">S-adenosyl-L-methionine</keyword>
<evidence type="ECO:0000256" key="4">
    <source>
        <dbReference type="ARBA" id="ARBA00022691"/>
    </source>
</evidence>
<dbReference type="PIRSF" id="PIRSF000410">
    <property type="entry name" value="CheR"/>
    <property type="match status" value="1"/>
</dbReference>
<dbReference type="InterPro" id="IPR022641">
    <property type="entry name" value="CheR_N"/>
</dbReference>
<feature type="binding site" evidence="6">
    <location>
        <position position="141"/>
    </location>
    <ligand>
        <name>S-adenosyl-L-methionine</name>
        <dbReference type="ChEBI" id="CHEBI:59789"/>
    </ligand>
</feature>
<dbReference type="Pfam" id="PF03705">
    <property type="entry name" value="CheR_N"/>
    <property type="match status" value="1"/>
</dbReference>
<dbReference type="STRING" id="336292.SAMN05660710_01413"/>
<dbReference type="PANTHER" id="PTHR24422">
    <property type="entry name" value="CHEMOTAXIS PROTEIN METHYLTRANSFERASE"/>
    <property type="match status" value="1"/>
</dbReference>
<dbReference type="PROSITE" id="PS50123">
    <property type="entry name" value="CHER"/>
    <property type="match status" value="1"/>
</dbReference>
<dbReference type="Proteomes" id="UP000199502">
    <property type="component" value="Unassembled WGS sequence"/>
</dbReference>
<evidence type="ECO:0000256" key="5">
    <source>
        <dbReference type="PIRNR" id="PIRNR000410"/>
    </source>
</evidence>
<dbReference type="InterPro" id="IPR029063">
    <property type="entry name" value="SAM-dependent_MTases_sf"/>
</dbReference>
<dbReference type="PANTHER" id="PTHR24422:SF26">
    <property type="entry name" value="CHEMOTAXIS PROTEIN METHYLTRANSFERASE"/>
    <property type="match status" value="1"/>
</dbReference>
<feature type="binding site" evidence="6">
    <location>
        <begin position="225"/>
        <end position="226"/>
    </location>
    <ligand>
        <name>S-adenosyl-L-methionine</name>
        <dbReference type="ChEBI" id="CHEBI:59789"/>
    </ligand>
</feature>
<gene>
    <name evidence="8" type="ORF">SAMN05660710_01413</name>
</gene>
<dbReference type="InterPro" id="IPR000780">
    <property type="entry name" value="CheR_MeTrfase"/>
</dbReference>
<feature type="binding site" evidence="6">
    <location>
        <position position="168"/>
    </location>
    <ligand>
        <name>S-adenosyl-L-methionine</name>
        <dbReference type="ChEBI" id="CHEBI:59789"/>
    </ligand>
</feature>
<proteinExistence type="predicted"/>
<name>A0A1G5FI65_9RHOB</name>
<feature type="binding site" evidence="6">
    <location>
        <position position="104"/>
    </location>
    <ligand>
        <name>S-adenosyl-L-methionine</name>
        <dbReference type="ChEBI" id="CHEBI:59789"/>
    </ligand>
</feature>
<keyword evidence="9" id="KW-1185">Reference proteome</keyword>
<protein>
    <recommendedName>
        <fullName evidence="5">Chemotaxis protein methyltransferase</fullName>
        <ecNumber evidence="5">2.1.1.80</ecNumber>
    </recommendedName>
</protein>
<dbReference type="GO" id="GO:0032259">
    <property type="term" value="P:methylation"/>
    <property type="evidence" value="ECO:0007669"/>
    <property type="project" value="UniProtKB-KW"/>
</dbReference>
<evidence type="ECO:0000256" key="3">
    <source>
        <dbReference type="ARBA" id="ARBA00022679"/>
    </source>
</evidence>
<sequence>MTLIHPVRRQPDAAAAAAGVLAATVPLREATFRRLAALVRQSCGISLAPSKRLMLQTRLGRRLRAAGLSDFETYADLLTGPNPPKDELQAFVDSVVTNETSFFREPPHFAYLTPARLQELAEGGTPGHLAMWSAACSTGEEAWSLAMLAAAASAAEGGGWSWSVLATDISISALRRARRGNYAAEAAGRVPAELAARYLLRDGAGAGQLRVAPGLRRNLRFGQVNLMDARYLPGRMMDVIFCRNVLIYFDAETQARIVRKLCAHLRPSGLLVLGHSDMSRERQAPLRLLHNNIHERLED</sequence>
<feature type="domain" description="CheR-type methyltransferase" evidence="7">
    <location>
        <begin position="20"/>
        <end position="277"/>
    </location>
</feature>
<dbReference type="Gene3D" id="3.40.50.150">
    <property type="entry name" value="Vaccinia Virus protein VP39"/>
    <property type="match status" value="1"/>
</dbReference>
<evidence type="ECO:0000259" key="7">
    <source>
        <dbReference type="PROSITE" id="PS50123"/>
    </source>
</evidence>
<evidence type="ECO:0000256" key="6">
    <source>
        <dbReference type="PIRSR" id="PIRSR000410-1"/>
    </source>
</evidence>
<evidence type="ECO:0000313" key="9">
    <source>
        <dbReference type="Proteomes" id="UP000199502"/>
    </source>
</evidence>